<accession>A0A286TU29</accession>
<organism evidence="1 2">
    <name type="scientific">Candidatus Scalindua japonica</name>
    <dbReference type="NCBI Taxonomy" id="1284222"/>
    <lineage>
        <taxon>Bacteria</taxon>
        <taxon>Pseudomonadati</taxon>
        <taxon>Planctomycetota</taxon>
        <taxon>Candidatus Brocadiia</taxon>
        <taxon>Candidatus Brocadiales</taxon>
        <taxon>Candidatus Scalinduaceae</taxon>
        <taxon>Candidatus Scalindua</taxon>
    </lineage>
</organism>
<name>A0A286TU29_9BACT</name>
<dbReference type="AlphaFoldDB" id="A0A286TU29"/>
<proteinExistence type="predicted"/>
<keyword evidence="2" id="KW-1185">Reference proteome</keyword>
<evidence type="ECO:0000313" key="2">
    <source>
        <dbReference type="Proteomes" id="UP000218542"/>
    </source>
</evidence>
<dbReference type="OrthoDB" id="573320at2"/>
<dbReference type="Proteomes" id="UP000218542">
    <property type="component" value="Unassembled WGS sequence"/>
</dbReference>
<sequence length="64" mass="7288">MAITAIQGVCHDGKIEPLEKIPYKTDKKVIIVFLDDAEDRIWENAVAEDFVKGYSEKDTAYDKL</sequence>
<evidence type="ECO:0000313" key="1">
    <source>
        <dbReference type="EMBL" id="GAX59410.1"/>
    </source>
</evidence>
<protein>
    <submittedName>
        <fullName evidence="1">Uncharacterized protein</fullName>
    </submittedName>
</protein>
<gene>
    <name evidence="1" type="ORF">SCALIN_C03_0067</name>
</gene>
<dbReference type="RefSeq" id="WP_096892539.1">
    <property type="nucleotide sequence ID" value="NZ_BAOS01000003.1"/>
</dbReference>
<reference evidence="2" key="1">
    <citation type="journal article" date="2017" name="Environ. Microbiol. Rep.">
        <title>Genetic Diversity of Marine Anaerobic Ammonium-Oxidizing Bacteria as Revealed by Genomic and Proteomic Analyses of 'Candidatus Scalindua japonica'.</title>
        <authorList>
            <person name="Oshiki M."/>
            <person name="Mizuto K."/>
            <person name="Kimura Z."/>
            <person name="Kindaichi T."/>
            <person name="Satoh H."/>
            <person name="Okabe S."/>
        </authorList>
    </citation>
    <scope>NUCLEOTIDE SEQUENCE [LARGE SCALE GENOMIC DNA]</scope>
    <source>
        <strain evidence="2">husup-a2</strain>
    </source>
</reference>
<dbReference type="EMBL" id="BAOS01000003">
    <property type="protein sequence ID" value="GAX59410.1"/>
    <property type="molecule type" value="Genomic_DNA"/>
</dbReference>
<comment type="caution">
    <text evidence="1">The sequence shown here is derived from an EMBL/GenBank/DDBJ whole genome shotgun (WGS) entry which is preliminary data.</text>
</comment>